<dbReference type="EMBL" id="KN847042">
    <property type="protein sequence ID" value="KIW28897.1"/>
    <property type="molecule type" value="Genomic_DNA"/>
</dbReference>
<feature type="compositionally biased region" description="Polar residues" evidence="4">
    <location>
        <begin position="199"/>
        <end position="220"/>
    </location>
</feature>
<dbReference type="GeneID" id="27343946"/>
<feature type="compositionally biased region" description="Polar residues" evidence="4">
    <location>
        <begin position="783"/>
        <end position="794"/>
    </location>
</feature>
<evidence type="ECO:0000256" key="2">
    <source>
        <dbReference type="ARBA" id="ARBA00011353"/>
    </source>
</evidence>
<dbReference type="HOGENOM" id="CLU_009138_0_0_1"/>
<evidence type="ECO:0000256" key="4">
    <source>
        <dbReference type="SAM" id="MobiDB-lite"/>
    </source>
</evidence>
<evidence type="ECO:0000256" key="3">
    <source>
        <dbReference type="ARBA" id="ARBA00023242"/>
    </source>
</evidence>
<comment type="subunit">
    <text evidence="2">Component of the NuA4 histone acetyltransferase complex.</text>
</comment>
<dbReference type="Proteomes" id="UP000054466">
    <property type="component" value="Unassembled WGS sequence"/>
</dbReference>
<dbReference type="CDD" id="cd18966">
    <property type="entry name" value="chromodomain"/>
    <property type="match status" value="1"/>
</dbReference>
<dbReference type="PANTHER" id="PTHR22812">
    <property type="entry name" value="CHROMOBOX PROTEIN"/>
    <property type="match status" value="1"/>
</dbReference>
<dbReference type="InterPro" id="IPR051219">
    <property type="entry name" value="Heterochromatin_chromo-domain"/>
</dbReference>
<feature type="compositionally biased region" description="Basic and acidic residues" evidence="4">
    <location>
        <begin position="91"/>
        <end position="110"/>
    </location>
</feature>
<feature type="compositionally biased region" description="Basic and acidic residues" evidence="4">
    <location>
        <begin position="328"/>
        <end position="340"/>
    </location>
</feature>
<gene>
    <name evidence="6" type="ORF">PV07_04752</name>
</gene>
<feature type="region of interest" description="Disordered" evidence="4">
    <location>
        <begin position="690"/>
        <end position="724"/>
    </location>
</feature>
<proteinExistence type="predicted"/>
<feature type="region of interest" description="Disordered" evidence="4">
    <location>
        <begin position="352"/>
        <end position="535"/>
    </location>
</feature>
<feature type="region of interest" description="Disordered" evidence="4">
    <location>
        <begin position="91"/>
        <end position="232"/>
    </location>
</feature>
<dbReference type="VEuPathDB" id="FungiDB:PV07_04752"/>
<dbReference type="InterPro" id="IPR016197">
    <property type="entry name" value="Chromo-like_dom_sf"/>
</dbReference>
<feature type="compositionally biased region" description="Low complexity" evidence="4">
    <location>
        <begin position="414"/>
        <end position="424"/>
    </location>
</feature>
<evidence type="ECO:0000259" key="5">
    <source>
        <dbReference type="PROSITE" id="PS50013"/>
    </source>
</evidence>
<dbReference type="AlphaFoldDB" id="A0A0D2AUI7"/>
<dbReference type="GO" id="GO:0005634">
    <property type="term" value="C:nucleus"/>
    <property type="evidence" value="ECO:0007669"/>
    <property type="project" value="UniProtKB-SubCell"/>
</dbReference>
<feature type="region of interest" description="Disordered" evidence="4">
    <location>
        <begin position="774"/>
        <end position="812"/>
    </location>
</feature>
<comment type="subcellular location">
    <subcellularLocation>
        <location evidence="1">Nucleus</location>
    </subcellularLocation>
</comment>
<dbReference type="SMART" id="SM00298">
    <property type="entry name" value="CHROMO"/>
    <property type="match status" value="1"/>
</dbReference>
<dbReference type="STRING" id="569365.A0A0D2AUI7"/>
<feature type="compositionally biased region" description="Polar residues" evidence="4">
    <location>
        <begin position="439"/>
        <end position="464"/>
    </location>
</feature>
<keyword evidence="3" id="KW-0539">Nucleus</keyword>
<feature type="compositionally biased region" description="Basic and acidic residues" evidence="4">
    <location>
        <begin position="381"/>
        <end position="394"/>
    </location>
</feature>
<feature type="domain" description="Chromo" evidence="5">
    <location>
        <begin position="16"/>
        <end position="74"/>
    </location>
</feature>
<accession>A0A0D2AUI7</accession>
<evidence type="ECO:0000313" key="7">
    <source>
        <dbReference type="Proteomes" id="UP000054466"/>
    </source>
</evidence>
<organism evidence="6 7">
    <name type="scientific">Cladophialophora immunda</name>
    <dbReference type="NCBI Taxonomy" id="569365"/>
    <lineage>
        <taxon>Eukaryota</taxon>
        <taxon>Fungi</taxon>
        <taxon>Dikarya</taxon>
        <taxon>Ascomycota</taxon>
        <taxon>Pezizomycotina</taxon>
        <taxon>Eurotiomycetes</taxon>
        <taxon>Chaetothyriomycetidae</taxon>
        <taxon>Chaetothyriales</taxon>
        <taxon>Herpotrichiellaceae</taxon>
        <taxon>Cladophialophora</taxon>
    </lineage>
</organism>
<sequence length="1150" mass="127829">MSDPGDDNTAAYDQEFEVERILAERERNSETKYLVKWKGYGDEESTWEPKRHFIGRKILKCWAKQRKKGDFLDEQQLESLEGRMKVFAEAKARKERRAELRRLAGWDVSKRTSSRMPKSESPETPSTAKRPRGSLQTADQPGAKRLRASRSPPIKSRSPTIKPRSPTIKSRSPTIKDEAAEGSGVMEADPAQLLHRPNPTVTKAASTQVTSKQVGTNPPLASTGHLETAHAPVPPLPLAQVSGVSCPMLEAKEGETNIQADQAPKQNKTYVNPIHEPKQNKQGGSTTKPAGKRPGNADAASIATNTENSKAGQRFKSLRQQNQHAKLAYREPAPDISKLDLREPDAWPIAGSEHVSKLQDAAPKFGREDSPLFVPEDNETELPHLEIQQTRKETPNSPTPRLPIDAPLSAMGISPSMPTASSAPESPPANEVSLKRTRGNTLIETRPSTIGSKSRDSIPSTAPTNPFAERRPPPSGQRSNSANVAPAPRHDHAIVGSTPIDTSAVQPRPVPVSGAHHSAKESMISRHARSTARTTDHGTAVDLDVYLRFEDHDVGIVTLAGIPRWLDRKLRGAKERRASLLTIDFKKNLVMNAQRFSEVSALLKQRRHGTFPIHASGDRLPATENLSKYLNENDLVAVWEYPEPQDSLILILHSSRTPAWGGFREERVDASASPLEFVICNKLPRVHLENDAARPRKVPHPTGERDTGSRVTEPKASQPALQLTVGDDVAAYAQSPVELSASTPPPALANGGTSSMLSQVHGPVKLPTSYPRKATAKADEGANSVQTRASSGILSPSERPTAHEPANEPEMVRLPSPANFEKLFPDADISQRKPRVMICFGQSNQIDASAVKKLLDTHMNSHRVFIDSVKDDWEEFQEDLSNRVAAILFHEKHRTYCDLPDFHKVLRFQNVSCYELSFPLQLLEPKQPKPDQGSPGSLWPRLFPRGMVLCITEDTLIRHPEAASWVMNWFEMQSAGKGKVSTWKLALLPDICSWLLRKAKESDGKMPERYVEIVLAVERLNFRSLEASWCNTGRGDTPVELALSRSWDRSSKYIQSPSALPAYGDWDSADFCDKAVKARDKKLLEWFVGWAAANAHRHRRFIVLDSTRNNETEKHSWHVDFQDPTLFVKECEEARKREEVKNREDGKRRA</sequence>
<dbReference type="Pfam" id="PF00385">
    <property type="entry name" value="Chromo"/>
    <property type="match status" value="1"/>
</dbReference>
<feature type="region of interest" description="Disordered" evidence="4">
    <location>
        <begin position="740"/>
        <end position="760"/>
    </location>
</feature>
<evidence type="ECO:0000313" key="6">
    <source>
        <dbReference type="EMBL" id="KIW28897.1"/>
    </source>
</evidence>
<protein>
    <recommendedName>
        <fullName evidence="5">Chromo domain-containing protein</fullName>
    </recommendedName>
</protein>
<keyword evidence="7" id="KW-1185">Reference proteome</keyword>
<evidence type="ECO:0000256" key="1">
    <source>
        <dbReference type="ARBA" id="ARBA00004123"/>
    </source>
</evidence>
<dbReference type="InterPro" id="IPR000953">
    <property type="entry name" value="Chromo/chromo_shadow_dom"/>
</dbReference>
<feature type="region of interest" description="Disordered" evidence="4">
    <location>
        <begin position="255"/>
        <end position="340"/>
    </location>
</feature>
<name>A0A0D2AUI7_9EURO</name>
<reference evidence="6 7" key="1">
    <citation type="submission" date="2015-01" db="EMBL/GenBank/DDBJ databases">
        <title>The Genome Sequence of Cladophialophora immunda CBS83496.</title>
        <authorList>
            <consortium name="The Broad Institute Genomics Platform"/>
            <person name="Cuomo C."/>
            <person name="de Hoog S."/>
            <person name="Gorbushina A."/>
            <person name="Stielow B."/>
            <person name="Teixiera M."/>
            <person name="Abouelleil A."/>
            <person name="Chapman S.B."/>
            <person name="Priest M."/>
            <person name="Young S.K."/>
            <person name="Wortman J."/>
            <person name="Nusbaum C."/>
            <person name="Birren B."/>
        </authorList>
    </citation>
    <scope>NUCLEOTIDE SEQUENCE [LARGE SCALE GENOMIC DNA]</scope>
    <source>
        <strain evidence="6 7">CBS 83496</strain>
    </source>
</reference>
<dbReference type="InterPro" id="IPR023780">
    <property type="entry name" value="Chromo_domain"/>
</dbReference>
<dbReference type="OrthoDB" id="1918685at2759"/>
<dbReference type="PROSITE" id="PS50013">
    <property type="entry name" value="CHROMO_2"/>
    <property type="match status" value="1"/>
</dbReference>
<dbReference type="RefSeq" id="XP_016249113.1">
    <property type="nucleotide sequence ID" value="XM_016391594.1"/>
</dbReference>
<feature type="compositionally biased region" description="Polar residues" evidence="4">
    <location>
        <begin position="302"/>
        <end position="311"/>
    </location>
</feature>
<dbReference type="SUPFAM" id="SSF54160">
    <property type="entry name" value="Chromo domain-like"/>
    <property type="match status" value="1"/>
</dbReference>
<dbReference type="Gene3D" id="2.40.50.40">
    <property type="match status" value="1"/>
</dbReference>
<dbReference type="GO" id="GO:0006338">
    <property type="term" value="P:chromatin remodeling"/>
    <property type="evidence" value="ECO:0007669"/>
    <property type="project" value="UniProtKB-ARBA"/>
</dbReference>
<feature type="compositionally biased region" description="Polar residues" evidence="4">
    <location>
        <begin position="256"/>
        <end position="270"/>
    </location>
</feature>